<accession>U4VDK4</accession>
<dbReference type="Proteomes" id="UP000016842">
    <property type="component" value="Unassembled WGS sequence"/>
</dbReference>
<protein>
    <submittedName>
        <fullName evidence="1">Uncharacterized protein</fullName>
    </submittedName>
</protein>
<dbReference type="AlphaFoldDB" id="U4VDK4"/>
<gene>
    <name evidence="1" type="ORF">Q644_17175</name>
</gene>
<organism evidence="1 2">
    <name type="scientific">Brucella intermedia 229E</name>
    <dbReference type="NCBI Taxonomy" id="1337887"/>
    <lineage>
        <taxon>Bacteria</taxon>
        <taxon>Pseudomonadati</taxon>
        <taxon>Pseudomonadota</taxon>
        <taxon>Alphaproteobacteria</taxon>
        <taxon>Hyphomicrobiales</taxon>
        <taxon>Brucellaceae</taxon>
        <taxon>Brucella/Ochrobactrum group</taxon>
        <taxon>Brucella</taxon>
    </lineage>
</organism>
<reference evidence="1 2" key="1">
    <citation type="journal article" date="2014" name="FEMS Microbiol. Lett.">
        <title>Genome sequencing analysis reveals virulence-related gene content of Ochrobactrum intermedium strain 229E, a urease-positive strain isolated from the human gastric niche.</title>
        <authorList>
            <person name="Kulkarni G.J."/>
            <person name="Shetty S."/>
            <person name="Dharne M.S."/>
            <person name="Shouche Y.S."/>
        </authorList>
    </citation>
    <scope>NUCLEOTIDE SEQUENCE [LARGE SCALE GENOMIC DNA]</scope>
    <source>
        <strain evidence="1 2">229E</strain>
    </source>
</reference>
<evidence type="ECO:0000313" key="1">
    <source>
        <dbReference type="EMBL" id="ERM02364.1"/>
    </source>
</evidence>
<dbReference type="EMBL" id="ASXJ01000091">
    <property type="protein sequence ID" value="ERM02364.1"/>
    <property type="molecule type" value="Genomic_DNA"/>
</dbReference>
<proteinExistence type="predicted"/>
<comment type="caution">
    <text evidence="1">The sequence shown here is derived from an EMBL/GenBank/DDBJ whole genome shotgun (WGS) entry which is preliminary data.</text>
</comment>
<evidence type="ECO:0000313" key="2">
    <source>
        <dbReference type="Proteomes" id="UP000016842"/>
    </source>
</evidence>
<name>U4VDK4_9HYPH</name>
<sequence>MSTHADWNAASLAAKVFSRSWAKDEPGGVIIGFGP</sequence>